<evidence type="ECO:0000313" key="10">
    <source>
        <dbReference type="Proteomes" id="UP000052978"/>
    </source>
</evidence>
<dbReference type="PANTHER" id="PTHR22918:SF3">
    <property type="entry name" value="SEMINAL PLASMA PROTEIN HSP-1"/>
    <property type="match status" value="1"/>
</dbReference>
<dbReference type="EMBL" id="KE161950">
    <property type="protein sequence ID" value="EPQ06012.1"/>
    <property type="molecule type" value="Genomic_DNA"/>
</dbReference>
<comment type="subcellular location">
    <subcellularLocation>
        <location evidence="1">Secreted</location>
    </subcellularLocation>
</comment>
<protein>
    <submittedName>
        <fullName evidence="9">Testis-expressed protein 101</fullName>
    </submittedName>
</protein>
<evidence type="ECO:0000256" key="1">
    <source>
        <dbReference type="ARBA" id="ARBA00004613"/>
    </source>
</evidence>
<dbReference type="PANTHER" id="PTHR22918">
    <property type="entry name" value="SEMINAL PLASMA PROTEIN"/>
    <property type="match status" value="1"/>
</dbReference>
<sequence>MAHGQGPRNLMFEPSGDRAKRALLATKGGSTEEIPAIMFVQHFPTPGIMVVSYSSFCEHSFCNNRKNIPEIWNPEVIPDRARCSFPFTFKNKLYHTCTTDGSFIKKAWCSVTANYDKDGAWKGCF</sequence>
<evidence type="ECO:0000256" key="2">
    <source>
        <dbReference type="ARBA" id="ARBA00010011"/>
    </source>
</evidence>
<name>S7PDM1_MYOBR</name>
<dbReference type="GO" id="GO:0009986">
    <property type="term" value="C:cell surface"/>
    <property type="evidence" value="ECO:0007669"/>
    <property type="project" value="TreeGrafter"/>
</dbReference>
<dbReference type="GO" id="GO:0007338">
    <property type="term" value="P:single fertilization"/>
    <property type="evidence" value="ECO:0007669"/>
    <property type="project" value="UniProtKB-KW"/>
</dbReference>
<dbReference type="FunFam" id="2.10.10.10:FF:000003">
    <property type="entry name" value="binder of sperm protein homolog 1"/>
    <property type="match status" value="1"/>
</dbReference>
<feature type="domain" description="Fibronectin type-II" evidence="8">
    <location>
        <begin position="78"/>
        <end position="125"/>
    </location>
</feature>
<dbReference type="InterPro" id="IPR036943">
    <property type="entry name" value="FN_type2_sf"/>
</dbReference>
<dbReference type="SMART" id="SM00059">
    <property type="entry name" value="FN2"/>
    <property type="match status" value="1"/>
</dbReference>
<accession>S7PDM1</accession>
<evidence type="ECO:0000256" key="5">
    <source>
        <dbReference type="ARBA" id="ARBA00023157"/>
    </source>
</evidence>
<feature type="disulfide bond" evidence="7">
    <location>
        <begin position="97"/>
        <end position="124"/>
    </location>
</feature>
<dbReference type="GO" id="GO:0008201">
    <property type="term" value="F:heparin binding"/>
    <property type="evidence" value="ECO:0007669"/>
    <property type="project" value="TreeGrafter"/>
</dbReference>
<evidence type="ECO:0000256" key="4">
    <source>
        <dbReference type="ARBA" id="ARBA00022737"/>
    </source>
</evidence>
<dbReference type="PRINTS" id="PR00013">
    <property type="entry name" value="FNTYPEII"/>
</dbReference>
<keyword evidence="10" id="KW-1185">Reference proteome</keyword>
<keyword evidence="4" id="KW-0677">Repeat</keyword>
<dbReference type="Proteomes" id="UP000052978">
    <property type="component" value="Unassembled WGS sequence"/>
</dbReference>
<dbReference type="InterPro" id="IPR013806">
    <property type="entry name" value="Kringle-like"/>
</dbReference>
<dbReference type="GO" id="GO:0005576">
    <property type="term" value="C:extracellular region"/>
    <property type="evidence" value="ECO:0007669"/>
    <property type="project" value="UniProtKB-SubCell"/>
</dbReference>
<gene>
    <name evidence="9" type="ORF">D623_10001731</name>
</gene>
<organism evidence="9 10">
    <name type="scientific">Myotis brandtii</name>
    <name type="common">Brandt's bat</name>
    <dbReference type="NCBI Taxonomy" id="109478"/>
    <lineage>
        <taxon>Eukaryota</taxon>
        <taxon>Metazoa</taxon>
        <taxon>Chordata</taxon>
        <taxon>Craniata</taxon>
        <taxon>Vertebrata</taxon>
        <taxon>Euteleostomi</taxon>
        <taxon>Mammalia</taxon>
        <taxon>Eutheria</taxon>
        <taxon>Laurasiatheria</taxon>
        <taxon>Chiroptera</taxon>
        <taxon>Yangochiroptera</taxon>
        <taxon>Vespertilionidae</taxon>
        <taxon>Myotis</taxon>
    </lineage>
</organism>
<feature type="disulfide bond" evidence="7">
    <location>
        <begin position="83"/>
        <end position="109"/>
    </location>
</feature>
<dbReference type="SUPFAM" id="SSF57440">
    <property type="entry name" value="Kringle-like"/>
    <property type="match status" value="1"/>
</dbReference>
<dbReference type="InterPro" id="IPR051666">
    <property type="entry name" value="SP_Capacitation_Regulator"/>
</dbReference>
<reference evidence="9 10" key="1">
    <citation type="journal article" date="2013" name="Nat. Commun.">
        <title>Genome analysis reveals insights into physiology and longevity of the Brandt's bat Myotis brandtii.</title>
        <authorList>
            <person name="Seim I."/>
            <person name="Fang X."/>
            <person name="Xiong Z."/>
            <person name="Lobanov A.V."/>
            <person name="Huang Z."/>
            <person name="Ma S."/>
            <person name="Feng Y."/>
            <person name="Turanov A.A."/>
            <person name="Zhu Y."/>
            <person name="Lenz T.L."/>
            <person name="Gerashchenko M.V."/>
            <person name="Fan D."/>
            <person name="Hee Yim S."/>
            <person name="Yao X."/>
            <person name="Jordan D."/>
            <person name="Xiong Y."/>
            <person name="Ma Y."/>
            <person name="Lyapunov A.N."/>
            <person name="Chen G."/>
            <person name="Kulakova O.I."/>
            <person name="Sun Y."/>
            <person name="Lee S.G."/>
            <person name="Bronson R.T."/>
            <person name="Moskalev A.A."/>
            <person name="Sunyaev S.R."/>
            <person name="Zhang G."/>
            <person name="Krogh A."/>
            <person name="Wang J."/>
            <person name="Gladyshev V.N."/>
        </authorList>
    </citation>
    <scope>NUCLEOTIDE SEQUENCE [LARGE SCALE GENOMIC DNA]</scope>
</reference>
<dbReference type="PROSITE" id="PS51092">
    <property type="entry name" value="FN2_2"/>
    <property type="match status" value="1"/>
</dbReference>
<dbReference type="AlphaFoldDB" id="S7PDM1"/>
<keyword evidence="6" id="KW-0278">Fertilization</keyword>
<dbReference type="GO" id="GO:0048240">
    <property type="term" value="P:sperm capacitation"/>
    <property type="evidence" value="ECO:0007669"/>
    <property type="project" value="TreeGrafter"/>
</dbReference>
<keyword evidence="3" id="KW-0964">Secreted</keyword>
<dbReference type="Pfam" id="PF00040">
    <property type="entry name" value="fn2"/>
    <property type="match status" value="1"/>
</dbReference>
<dbReference type="Gene3D" id="2.10.10.10">
    <property type="entry name" value="Fibronectin, type II, collagen-binding"/>
    <property type="match status" value="1"/>
</dbReference>
<comment type="similarity">
    <text evidence="2">Belongs to the seminal plasma protein family.</text>
</comment>
<dbReference type="CDD" id="cd00062">
    <property type="entry name" value="FN2"/>
    <property type="match status" value="1"/>
</dbReference>
<evidence type="ECO:0000256" key="3">
    <source>
        <dbReference type="ARBA" id="ARBA00022525"/>
    </source>
</evidence>
<evidence type="ECO:0000256" key="6">
    <source>
        <dbReference type="ARBA" id="ARBA00023279"/>
    </source>
</evidence>
<dbReference type="InterPro" id="IPR000562">
    <property type="entry name" value="FN_type2_dom"/>
</dbReference>
<dbReference type="eggNOG" id="ENOG502T90B">
    <property type="taxonomic scope" value="Eukaryota"/>
</dbReference>
<keyword evidence="5 7" id="KW-1015">Disulfide bond</keyword>
<proteinExistence type="inferred from homology"/>
<evidence type="ECO:0000259" key="8">
    <source>
        <dbReference type="PROSITE" id="PS51092"/>
    </source>
</evidence>
<evidence type="ECO:0000256" key="7">
    <source>
        <dbReference type="PROSITE-ProRule" id="PRU00479"/>
    </source>
</evidence>
<evidence type="ECO:0000313" key="9">
    <source>
        <dbReference type="EMBL" id="EPQ06012.1"/>
    </source>
</evidence>